<evidence type="ECO:0000256" key="10">
    <source>
        <dbReference type="PIRSR" id="PIRSR500134-3"/>
    </source>
</evidence>
<evidence type="ECO:0000256" key="7">
    <source>
        <dbReference type="PIRNR" id="PIRNR000124"/>
    </source>
</evidence>
<protein>
    <recommendedName>
        <fullName evidence="3 7">UDP-glucose 6-dehydrogenase</fullName>
        <ecNumber evidence="3 7">1.1.1.22</ecNumber>
    </recommendedName>
</protein>
<organism evidence="13 14">
    <name type="scientific">Humibacillus xanthopallidus</name>
    <dbReference type="NCBI Taxonomy" id="412689"/>
    <lineage>
        <taxon>Bacteria</taxon>
        <taxon>Bacillati</taxon>
        <taxon>Actinomycetota</taxon>
        <taxon>Actinomycetes</taxon>
        <taxon>Micrococcales</taxon>
        <taxon>Intrasporangiaceae</taxon>
        <taxon>Humibacillus</taxon>
    </lineage>
</organism>
<comment type="catalytic activity">
    <reaction evidence="6 7">
        <text>UDP-alpha-D-glucose + 2 NAD(+) + H2O = UDP-alpha-D-glucuronate + 2 NADH + 3 H(+)</text>
        <dbReference type="Rhea" id="RHEA:23596"/>
        <dbReference type="ChEBI" id="CHEBI:15377"/>
        <dbReference type="ChEBI" id="CHEBI:15378"/>
        <dbReference type="ChEBI" id="CHEBI:57540"/>
        <dbReference type="ChEBI" id="CHEBI:57945"/>
        <dbReference type="ChEBI" id="CHEBI:58052"/>
        <dbReference type="ChEBI" id="CHEBI:58885"/>
        <dbReference type="EC" id="1.1.1.22"/>
    </reaction>
</comment>
<dbReference type="GO" id="GO:0051287">
    <property type="term" value="F:NAD binding"/>
    <property type="evidence" value="ECO:0007669"/>
    <property type="project" value="InterPro"/>
</dbReference>
<gene>
    <name evidence="13" type="ORF">FBY41_3230</name>
</gene>
<dbReference type="SMART" id="SM00984">
    <property type="entry name" value="UDPG_MGDP_dh_C"/>
    <property type="match status" value="1"/>
</dbReference>
<feature type="binding site" evidence="9">
    <location>
        <begin position="251"/>
        <end position="255"/>
    </location>
    <ligand>
        <name>substrate</name>
    </ligand>
</feature>
<dbReference type="PANTHER" id="PTHR43750">
    <property type="entry name" value="UDP-GLUCOSE 6-DEHYDROGENASE TUAD"/>
    <property type="match status" value="1"/>
</dbReference>
<dbReference type="UniPathway" id="UPA00038">
    <property type="reaction ID" value="UER00491"/>
</dbReference>
<dbReference type="Pfam" id="PF03720">
    <property type="entry name" value="UDPG_MGDP_dh_C"/>
    <property type="match status" value="1"/>
</dbReference>
<dbReference type="SUPFAM" id="SSF48179">
    <property type="entry name" value="6-phosphogluconate dehydrogenase C-terminal domain-like"/>
    <property type="match status" value="1"/>
</dbReference>
<feature type="binding site" evidence="10">
    <location>
        <position position="332"/>
    </location>
    <ligand>
        <name>NAD(+)</name>
        <dbReference type="ChEBI" id="CHEBI:57540"/>
    </ligand>
</feature>
<dbReference type="Pfam" id="PF03721">
    <property type="entry name" value="UDPG_MGDP_dh_N"/>
    <property type="match status" value="1"/>
</dbReference>
<feature type="compositionally biased region" description="Basic and acidic residues" evidence="11">
    <location>
        <begin position="456"/>
        <end position="465"/>
    </location>
</feature>
<dbReference type="SUPFAM" id="SSF52413">
    <property type="entry name" value="UDP-glucose/GDP-mannose dehydrogenase C-terminal domain"/>
    <property type="match status" value="1"/>
</dbReference>
<feature type="region of interest" description="Disordered" evidence="11">
    <location>
        <begin position="437"/>
        <end position="465"/>
    </location>
</feature>
<comment type="pathway">
    <text evidence="1">Nucleotide-sugar biosynthesis; UDP-alpha-D-glucuronate biosynthesis; UDP-alpha-D-glucuronate from UDP-alpha-D-glucose: step 1/1.</text>
</comment>
<keyword evidence="14" id="KW-1185">Reference proteome</keyword>
<dbReference type="InterPro" id="IPR017476">
    <property type="entry name" value="UDP-Glc/GDP-Man"/>
</dbReference>
<feature type="binding site" evidence="9">
    <location>
        <position position="206"/>
    </location>
    <ligand>
        <name>substrate</name>
    </ligand>
</feature>
<dbReference type="EMBL" id="VFPM01000003">
    <property type="protein sequence ID" value="TQM57892.1"/>
    <property type="molecule type" value="Genomic_DNA"/>
</dbReference>
<accession>A0A543HHU6</accession>
<feature type="binding site" evidence="10">
    <location>
        <position position="121"/>
    </location>
    <ligand>
        <name>NAD(+)</name>
        <dbReference type="ChEBI" id="CHEBI:57540"/>
    </ligand>
</feature>
<dbReference type="Proteomes" id="UP000316747">
    <property type="component" value="Unassembled WGS sequence"/>
</dbReference>
<feature type="binding site" evidence="10">
    <location>
        <position position="30"/>
    </location>
    <ligand>
        <name>NAD(+)</name>
        <dbReference type="ChEBI" id="CHEBI:57540"/>
    </ligand>
</feature>
<evidence type="ECO:0000256" key="9">
    <source>
        <dbReference type="PIRSR" id="PIRSR500134-2"/>
    </source>
</evidence>
<feature type="binding site" evidence="10">
    <location>
        <position position="35"/>
    </location>
    <ligand>
        <name>NAD(+)</name>
        <dbReference type="ChEBI" id="CHEBI:57540"/>
    </ligand>
</feature>
<dbReference type="AlphaFoldDB" id="A0A543HHU6"/>
<dbReference type="InterPro" id="IPR008927">
    <property type="entry name" value="6-PGluconate_DH-like_C_sf"/>
</dbReference>
<feature type="binding site" evidence="9">
    <location>
        <position position="259"/>
    </location>
    <ligand>
        <name>substrate</name>
    </ligand>
</feature>
<evidence type="ECO:0000259" key="12">
    <source>
        <dbReference type="SMART" id="SM00984"/>
    </source>
</evidence>
<dbReference type="NCBIfam" id="TIGR03026">
    <property type="entry name" value="NDP-sugDHase"/>
    <property type="match status" value="1"/>
</dbReference>
<feature type="binding site" evidence="9">
    <location>
        <begin position="151"/>
        <end position="154"/>
    </location>
    <ligand>
        <name>substrate</name>
    </ligand>
</feature>
<feature type="binding site" evidence="10">
    <location>
        <position position="154"/>
    </location>
    <ligand>
        <name>NAD(+)</name>
        <dbReference type="ChEBI" id="CHEBI:57540"/>
    </ligand>
</feature>
<feature type="domain" description="UDP-glucose/GDP-mannose dehydrogenase C-terminal" evidence="12">
    <location>
        <begin position="318"/>
        <end position="418"/>
    </location>
</feature>
<evidence type="ECO:0000256" key="1">
    <source>
        <dbReference type="ARBA" id="ARBA00004701"/>
    </source>
</evidence>
<evidence type="ECO:0000256" key="5">
    <source>
        <dbReference type="ARBA" id="ARBA00023027"/>
    </source>
</evidence>
<feature type="binding site" evidence="10">
    <location>
        <position position="265"/>
    </location>
    <ligand>
        <name>NAD(+)</name>
        <dbReference type="ChEBI" id="CHEBI:57540"/>
    </ligand>
</feature>
<feature type="active site" description="Nucleophile" evidence="8">
    <location>
        <position position="262"/>
    </location>
</feature>
<feature type="binding site" evidence="9">
    <location>
        <position position="325"/>
    </location>
    <ligand>
        <name>substrate</name>
    </ligand>
</feature>
<reference evidence="13 14" key="1">
    <citation type="submission" date="2019-06" db="EMBL/GenBank/DDBJ databases">
        <title>Genome sequencing of plant associated microbes to promote plant fitness in Sorghum bicolor and Oryza sativa.</title>
        <authorList>
            <person name="Coleman-Derr D."/>
        </authorList>
    </citation>
    <scope>NUCLEOTIDE SEQUENCE [LARGE SCALE GENOMIC DNA]</scope>
    <source>
        <strain evidence="13 14">KV-663</strain>
    </source>
</reference>
<dbReference type="Gene3D" id="3.40.50.720">
    <property type="entry name" value="NAD(P)-binding Rossmann-like Domain"/>
    <property type="match status" value="2"/>
</dbReference>
<dbReference type="InterPro" id="IPR001732">
    <property type="entry name" value="UDP-Glc/GDP-Man_DH_N"/>
</dbReference>
<comment type="similarity">
    <text evidence="2 7">Belongs to the UDP-glucose/GDP-mannose dehydrogenase family.</text>
</comment>
<sequence length="465" mass="48456">MRISVFGTGYLGATHAATLAHWGHEVVGIDVDPHRVRRLAAARPPFHEPGFAELLTGGVTSGRLTFSTELDAVGDADLHFLCVGTPQLDGSRAADLRAVWSAVDALLPRLGAGALVVGRSTVPVGTATLLQQRLDEALGAGRAEVAWNPEFLREAHAVEDSLRPDRLVVGAGSDDAADRICAVYAPLIDAGVPVVRTDPCTAELAKSSANVVLASRISVVNVLAEVCEAAGADIERLTEVLGLDPRIGPHYLSPGLGFGGGCLPKDLRAFASRAAELGVSTAAQLLDAVDEVNTHQRHRTVQLATDLLGGTVRDRHIGVLGAAFKADSDDIRDSPALAVASALAAAGACVTVHDPKAAHHLAHRRDLRVADGIDSACAGADLTMVLTDWPAFAAVDPAALSAVVQRRVVVDARLSLDVERWRAAGWDVRALGRPREVSLGGTEGSADDGVGLADPRAVDRDLRAG</sequence>
<evidence type="ECO:0000313" key="14">
    <source>
        <dbReference type="Proteomes" id="UP000316747"/>
    </source>
</evidence>
<dbReference type="GO" id="GO:0003979">
    <property type="term" value="F:UDP-glucose 6-dehydrogenase activity"/>
    <property type="evidence" value="ECO:0007669"/>
    <property type="project" value="UniProtKB-EC"/>
</dbReference>
<dbReference type="PANTHER" id="PTHR43750:SF3">
    <property type="entry name" value="UDP-GLUCOSE 6-DEHYDROGENASE TUAD"/>
    <property type="match status" value="1"/>
</dbReference>
<dbReference type="InterPro" id="IPR014026">
    <property type="entry name" value="UDP-Glc/GDP-Man_DH_dimer"/>
</dbReference>
<dbReference type="InterPro" id="IPR036291">
    <property type="entry name" value="NAD(P)-bd_dom_sf"/>
</dbReference>
<keyword evidence="5 7" id="KW-0520">NAD</keyword>
<evidence type="ECO:0000256" key="11">
    <source>
        <dbReference type="SAM" id="MobiDB-lite"/>
    </source>
</evidence>
<name>A0A543HHU6_9MICO</name>
<dbReference type="GO" id="GO:0000271">
    <property type="term" value="P:polysaccharide biosynthetic process"/>
    <property type="evidence" value="ECO:0007669"/>
    <property type="project" value="InterPro"/>
</dbReference>
<dbReference type="PIRSF" id="PIRSF000124">
    <property type="entry name" value="UDPglc_GDPman_dh"/>
    <property type="match status" value="1"/>
</dbReference>
<evidence type="ECO:0000256" key="4">
    <source>
        <dbReference type="ARBA" id="ARBA00023002"/>
    </source>
</evidence>
<dbReference type="PIRSF" id="PIRSF500134">
    <property type="entry name" value="UDPglc_DH_bac"/>
    <property type="match status" value="1"/>
</dbReference>
<feature type="binding site" evidence="10">
    <location>
        <position position="85"/>
    </location>
    <ligand>
        <name>NAD(+)</name>
        <dbReference type="ChEBI" id="CHEBI:57540"/>
    </ligand>
</feature>
<evidence type="ECO:0000256" key="2">
    <source>
        <dbReference type="ARBA" id="ARBA00006601"/>
    </source>
</evidence>
<dbReference type="InterPro" id="IPR036220">
    <property type="entry name" value="UDP-Glc/GDP-Man_DH_C_sf"/>
</dbReference>
<evidence type="ECO:0000313" key="13">
    <source>
        <dbReference type="EMBL" id="TQM57892.1"/>
    </source>
</evidence>
<dbReference type="GO" id="GO:0006065">
    <property type="term" value="P:UDP-glucuronate biosynthetic process"/>
    <property type="evidence" value="ECO:0007669"/>
    <property type="project" value="UniProtKB-UniPathway"/>
</dbReference>
<evidence type="ECO:0000256" key="6">
    <source>
        <dbReference type="ARBA" id="ARBA00047473"/>
    </source>
</evidence>
<comment type="caution">
    <text evidence="13">The sequence shown here is derived from an EMBL/GenBank/DDBJ whole genome shotgun (WGS) entry which is preliminary data.</text>
</comment>
<dbReference type="Gene3D" id="1.20.5.100">
    <property type="entry name" value="Cytochrome c1, transmembrane anchor, C-terminal"/>
    <property type="match status" value="1"/>
</dbReference>
<dbReference type="InterPro" id="IPR028357">
    <property type="entry name" value="UDPglc_DH_bac"/>
</dbReference>
<dbReference type="SUPFAM" id="SSF51735">
    <property type="entry name" value="NAD(P)-binding Rossmann-fold domains"/>
    <property type="match status" value="1"/>
</dbReference>
<dbReference type="Pfam" id="PF00984">
    <property type="entry name" value="UDPG_MGDP_dh"/>
    <property type="match status" value="1"/>
</dbReference>
<keyword evidence="4 7" id="KW-0560">Oxidoreductase</keyword>
<dbReference type="RefSeq" id="WP_221629318.1">
    <property type="nucleotide sequence ID" value="NZ_VFPM01000003.1"/>
</dbReference>
<evidence type="ECO:0000256" key="3">
    <source>
        <dbReference type="ARBA" id="ARBA00012954"/>
    </source>
</evidence>
<dbReference type="InterPro" id="IPR014027">
    <property type="entry name" value="UDP-Glc/GDP-Man_DH_C"/>
</dbReference>
<proteinExistence type="inferred from homology"/>
<dbReference type="EC" id="1.1.1.22" evidence="3 7"/>
<evidence type="ECO:0000256" key="8">
    <source>
        <dbReference type="PIRSR" id="PIRSR500134-1"/>
    </source>
</evidence>